<name>A0ABQ8LY70_LABRO</name>
<keyword evidence="3" id="KW-1185">Reference proteome</keyword>
<accession>A0ABQ8LY70</accession>
<protein>
    <submittedName>
        <fullName evidence="2">Filamentous hemagglutinin</fullName>
    </submittedName>
</protein>
<proteinExistence type="predicted"/>
<feature type="region of interest" description="Disordered" evidence="1">
    <location>
        <begin position="91"/>
        <end position="162"/>
    </location>
</feature>
<dbReference type="EMBL" id="JACTAM010000016">
    <property type="protein sequence ID" value="KAI2655582.1"/>
    <property type="molecule type" value="Genomic_DNA"/>
</dbReference>
<dbReference type="Proteomes" id="UP000830375">
    <property type="component" value="Unassembled WGS sequence"/>
</dbReference>
<organism evidence="2 3">
    <name type="scientific">Labeo rohita</name>
    <name type="common">Indian major carp</name>
    <name type="synonym">Cyprinus rohita</name>
    <dbReference type="NCBI Taxonomy" id="84645"/>
    <lineage>
        <taxon>Eukaryota</taxon>
        <taxon>Metazoa</taxon>
        <taxon>Chordata</taxon>
        <taxon>Craniata</taxon>
        <taxon>Vertebrata</taxon>
        <taxon>Euteleostomi</taxon>
        <taxon>Actinopterygii</taxon>
        <taxon>Neopterygii</taxon>
        <taxon>Teleostei</taxon>
        <taxon>Ostariophysi</taxon>
        <taxon>Cypriniformes</taxon>
        <taxon>Cyprinidae</taxon>
        <taxon>Labeoninae</taxon>
        <taxon>Labeonini</taxon>
        <taxon>Labeo</taxon>
    </lineage>
</organism>
<evidence type="ECO:0000256" key="1">
    <source>
        <dbReference type="SAM" id="MobiDB-lite"/>
    </source>
</evidence>
<comment type="caution">
    <text evidence="2">The sequence shown here is derived from an EMBL/GenBank/DDBJ whole genome shotgun (WGS) entry which is preliminary data.</text>
</comment>
<evidence type="ECO:0000313" key="3">
    <source>
        <dbReference type="Proteomes" id="UP000830375"/>
    </source>
</evidence>
<evidence type="ECO:0000313" key="2">
    <source>
        <dbReference type="EMBL" id="KAI2655582.1"/>
    </source>
</evidence>
<sequence length="226" mass="25072">MSPLRLARGELAPRLSLVSPKVFFLHLSPMEFWFLAPVASGLLTRRDLPFVEYAWEFCRLPMRSGLDDAPINSLHHRMSWREGILRCLESDRPQSRTSPPAHPEPSQPTPQLAEPEPEPPAVREPEPRATEPSAMGVTAREIATEPEPIESDQVREPSTMPATVNVPVGREGAEDSTTHCTADSLKLHSLNLSLFLPDSQSLIDGPYIFTAVVTPSHIPFQSQNKS</sequence>
<reference evidence="2 3" key="1">
    <citation type="submission" date="2022-01" db="EMBL/GenBank/DDBJ databases">
        <title>A high-quality chromosome-level genome assembly of rohu carp, Labeo rohita.</title>
        <authorList>
            <person name="Arick M.A. II"/>
            <person name="Hsu C.-Y."/>
            <person name="Magbanua Z."/>
            <person name="Pechanova O."/>
            <person name="Grover C."/>
            <person name="Miller E."/>
            <person name="Thrash A."/>
            <person name="Ezzel L."/>
            <person name="Alam S."/>
            <person name="Benzie J."/>
            <person name="Hamilton M."/>
            <person name="Karsi A."/>
            <person name="Lawrence M.L."/>
            <person name="Peterson D.G."/>
        </authorList>
    </citation>
    <scope>NUCLEOTIDE SEQUENCE [LARGE SCALE GENOMIC DNA]</scope>
    <source>
        <strain evidence="3">BAU-BD-2019</strain>
        <tissue evidence="2">Blood</tissue>
    </source>
</reference>
<gene>
    <name evidence="2" type="ORF">H4Q32_018002</name>
</gene>